<dbReference type="AlphaFoldDB" id="A0A1R1XXA2"/>
<protein>
    <recommendedName>
        <fullName evidence="3">Retrotransposon gag domain-containing protein</fullName>
    </recommendedName>
</protein>
<comment type="caution">
    <text evidence="1">The sequence shown here is derived from an EMBL/GenBank/DDBJ whole genome shotgun (WGS) entry which is preliminary data.</text>
</comment>
<dbReference type="Proteomes" id="UP000187429">
    <property type="component" value="Unassembled WGS sequence"/>
</dbReference>
<gene>
    <name evidence="1" type="ORF">AYI69_g6711</name>
</gene>
<evidence type="ECO:0000313" key="2">
    <source>
        <dbReference type="Proteomes" id="UP000187429"/>
    </source>
</evidence>
<proteinExistence type="predicted"/>
<dbReference type="EMBL" id="LSSM01003062">
    <property type="protein sequence ID" value="OMJ19238.1"/>
    <property type="molecule type" value="Genomic_DNA"/>
</dbReference>
<accession>A0A1R1XXA2</accession>
<evidence type="ECO:0000313" key="1">
    <source>
        <dbReference type="EMBL" id="OMJ19238.1"/>
    </source>
</evidence>
<name>A0A1R1XXA2_9FUNG</name>
<sequence>MEAVNFNGKLGDDAIRLFRLWLKGDAEKWELDTEEDVKSNKWNLNDWMRALEQRFSIKKREGQVEESFRMEKEASQTWNLFYNKFKKYAGAVNKNLLT</sequence>
<reference evidence="2" key="1">
    <citation type="submission" date="2017-01" db="EMBL/GenBank/DDBJ databases">
        <authorList>
            <person name="Wang Y."/>
            <person name="White M."/>
            <person name="Kvist S."/>
            <person name="Moncalvo J.-M."/>
        </authorList>
    </citation>
    <scope>NUCLEOTIDE SEQUENCE [LARGE SCALE GENOMIC DNA]</scope>
    <source>
        <strain evidence="2">ID-206-W2</strain>
    </source>
</reference>
<evidence type="ECO:0008006" key="3">
    <source>
        <dbReference type="Google" id="ProtNLM"/>
    </source>
</evidence>
<keyword evidence="2" id="KW-1185">Reference proteome</keyword>
<organism evidence="1 2">
    <name type="scientific">Smittium culicis</name>
    <dbReference type="NCBI Taxonomy" id="133412"/>
    <lineage>
        <taxon>Eukaryota</taxon>
        <taxon>Fungi</taxon>
        <taxon>Fungi incertae sedis</taxon>
        <taxon>Zoopagomycota</taxon>
        <taxon>Kickxellomycotina</taxon>
        <taxon>Harpellomycetes</taxon>
        <taxon>Harpellales</taxon>
        <taxon>Legeriomycetaceae</taxon>
        <taxon>Smittium</taxon>
    </lineage>
</organism>